<dbReference type="OrthoDB" id="2382948at2759"/>
<dbReference type="AlphaFoldDB" id="A0A9N9GDJ3"/>
<organism evidence="1 2">
    <name type="scientific">Ambispora leptoticha</name>
    <dbReference type="NCBI Taxonomy" id="144679"/>
    <lineage>
        <taxon>Eukaryota</taxon>
        <taxon>Fungi</taxon>
        <taxon>Fungi incertae sedis</taxon>
        <taxon>Mucoromycota</taxon>
        <taxon>Glomeromycotina</taxon>
        <taxon>Glomeromycetes</taxon>
        <taxon>Archaeosporales</taxon>
        <taxon>Ambisporaceae</taxon>
        <taxon>Ambispora</taxon>
    </lineage>
</organism>
<keyword evidence="2" id="KW-1185">Reference proteome</keyword>
<evidence type="ECO:0000313" key="1">
    <source>
        <dbReference type="EMBL" id="CAG8594555.1"/>
    </source>
</evidence>
<protein>
    <submittedName>
        <fullName evidence="1">9556_t:CDS:1</fullName>
    </submittedName>
</protein>
<accession>A0A9N9GDJ3</accession>
<dbReference type="EMBL" id="CAJVPS010003791">
    <property type="protein sequence ID" value="CAG8594555.1"/>
    <property type="molecule type" value="Genomic_DNA"/>
</dbReference>
<name>A0A9N9GDJ3_9GLOM</name>
<proteinExistence type="predicted"/>
<evidence type="ECO:0000313" key="2">
    <source>
        <dbReference type="Proteomes" id="UP000789508"/>
    </source>
</evidence>
<gene>
    <name evidence="1" type="ORF">ALEPTO_LOCUS7857</name>
</gene>
<reference evidence="1" key="1">
    <citation type="submission" date="2021-06" db="EMBL/GenBank/DDBJ databases">
        <authorList>
            <person name="Kallberg Y."/>
            <person name="Tangrot J."/>
            <person name="Rosling A."/>
        </authorList>
    </citation>
    <scope>NUCLEOTIDE SEQUENCE</scope>
    <source>
        <strain evidence="1">FL130A</strain>
    </source>
</reference>
<sequence>YSCRLKQTFLQDKHLKNVGKATEFGETQISAEILACGSANMRSLGDEYSDQILWAVRAISTYVTFYKAVIPATYWTELENGLPQNQSIEVQRWPAKNGLTTGFDLAEPDGRRTVLTALIKIRESLLQEEDEGKGGDEQLS</sequence>
<dbReference type="Proteomes" id="UP000789508">
    <property type="component" value="Unassembled WGS sequence"/>
</dbReference>
<feature type="non-terminal residue" evidence="1">
    <location>
        <position position="1"/>
    </location>
</feature>
<comment type="caution">
    <text evidence="1">The sequence shown here is derived from an EMBL/GenBank/DDBJ whole genome shotgun (WGS) entry which is preliminary data.</text>
</comment>